<dbReference type="InterPro" id="IPR000182">
    <property type="entry name" value="GNAT_dom"/>
</dbReference>
<keyword evidence="1" id="KW-0808">Transferase</keyword>
<evidence type="ECO:0000256" key="2">
    <source>
        <dbReference type="ARBA" id="ARBA00023315"/>
    </source>
</evidence>
<dbReference type="RefSeq" id="WP_262400434.1">
    <property type="nucleotide sequence ID" value="NZ_JACRTB010000018.1"/>
</dbReference>
<comment type="caution">
    <text evidence="4">The sequence shown here is derived from an EMBL/GenBank/DDBJ whole genome shotgun (WGS) entry which is preliminary data.</text>
</comment>
<dbReference type="Gene3D" id="3.40.630.30">
    <property type="match status" value="1"/>
</dbReference>
<proteinExistence type="predicted"/>
<dbReference type="CDD" id="cd04301">
    <property type="entry name" value="NAT_SF"/>
    <property type="match status" value="1"/>
</dbReference>
<evidence type="ECO:0000313" key="5">
    <source>
        <dbReference type="Proteomes" id="UP000658131"/>
    </source>
</evidence>
<keyword evidence="2" id="KW-0012">Acyltransferase</keyword>
<protein>
    <submittedName>
        <fullName evidence="4">GNAT family N-acetyltransferase</fullName>
    </submittedName>
</protein>
<dbReference type="PANTHER" id="PTHR43800:SF1">
    <property type="entry name" value="PEPTIDYL-LYSINE N-ACETYLTRANSFERASE YJAB"/>
    <property type="match status" value="1"/>
</dbReference>
<dbReference type="PROSITE" id="PS51186">
    <property type="entry name" value="GNAT"/>
    <property type="match status" value="1"/>
</dbReference>
<dbReference type="SUPFAM" id="SSF55729">
    <property type="entry name" value="Acyl-CoA N-acyltransferases (Nat)"/>
    <property type="match status" value="1"/>
</dbReference>
<organism evidence="4 5">
    <name type="scientific">Yanshouia hominis</name>
    <dbReference type="NCBI Taxonomy" id="2763673"/>
    <lineage>
        <taxon>Bacteria</taxon>
        <taxon>Bacillati</taxon>
        <taxon>Bacillota</taxon>
        <taxon>Clostridia</taxon>
        <taxon>Eubacteriales</taxon>
        <taxon>Oscillospiraceae</taxon>
        <taxon>Yanshouia</taxon>
    </lineage>
</organism>
<evidence type="ECO:0000313" key="4">
    <source>
        <dbReference type="EMBL" id="MBC8576961.1"/>
    </source>
</evidence>
<evidence type="ECO:0000259" key="3">
    <source>
        <dbReference type="PROSITE" id="PS51186"/>
    </source>
</evidence>
<feature type="domain" description="N-acetyltransferase" evidence="3">
    <location>
        <begin position="1"/>
        <end position="141"/>
    </location>
</feature>
<keyword evidence="5" id="KW-1185">Reference proteome</keyword>
<dbReference type="EMBL" id="JACRTB010000018">
    <property type="protein sequence ID" value="MBC8576961.1"/>
    <property type="molecule type" value="Genomic_DNA"/>
</dbReference>
<dbReference type="Proteomes" id="UP000658131">
    <property type="component" value="Unassembled WGS sequence"/>
</dbReference>
<dbReference type="PANTHER" id="PTHR43800">
    <property type="entry name" value="PEPTIDYL-LYSINE N-ACETYLTRANSFERASE YJAB"/>
    <property type="match status" value="1"/>
</dbReference>
<reference evidence="4 5" key="1">
    <citation type="submission" date="2020-08" db="EMBL/GenBank/DDBJ databases">
        <title>Genome public.</title>
        <authorList>
            <person name="Liu C."/>
            <person name="Sun Q."/>
        </authorList>
    </citation>
    <scope>NUCLEOTIDE SEQUENCE [LARGE SCALE GENOMIC DNA]</scope>
    <source>
        <strain evidence="4 5">BX1</strain>
    </source>
</reference>
<name>A0ABR7NKM8_9FIRM</name>
<gene>
    <name evidence="4" type="ORF">H8717_11165</name>
</gene>
<sequence>MIRTFQPNDLERVMELWLSANGQAHDFIPHSHWEEYFDAVEALLPQASVFVWETNGRILGFLGLNGRTVEGLFVDASARSRGIGKALLDHAKQECGALTLRAYQKNEGAVRFYRREGFLIQGRQTDRETGETELILCWEQRRNAVP</sequence>
<evidence type="ECO:0000256" key="1">
    <source>
        <dbReference type="ARBA" id="ARBA00022679"/>
    </source>
</evidence>
<dbReference type="Pfam" id="PF00583">
    <property type="entry name" value="Acetyltransf_1"/>
    <property type="match status" value="1"/>
</dbReference>
<accession>A0ABR7NKM8</accession>
<dbReference type="InterPro" id="IPR016181">
    <property type="entry name" value="Acyl_CoA_acyltransferase"/>
</dbReference>